<keyword evidence="7 10" id="KW-0443">Lipid metabolism</keyword>
<evidence type="ECO:0000256" key="2">
    <source>
        <dbReference type="ARBA" id="ARBA00022516"/>
    </source>
</evidence>
<comment type="cofactor">
    <cofactor evidence="10">
        <name>Mn(2+)</name>
        <dbReference type="ChEBI" id="CHEBI:29035"/>
    </cofactor>
    <text evidence="10">Binds 2 Mn(2+) ions per subunit in a binuclear metal center.</text>
</comment>
<evidence type="ECO:0000256" key="5">
    <source>
        <dbReference type="ARBA" id="ARBA00022723"/>
    </source>
</evidence>
<dbReference type="AlphaFoldDB" id="A0A432VWR6"/>
<evidence type="ECO:0000313" key="13">
    <source>
        <dbReference type="Proteomes" id="UP000288395"/>
    </source>
</evidence>
<feature type="binding site" evidence="10">
    <location>
        <begin position="79"/>
        <end position="80"/>
    </location>
    <ligand>
        <name>substrate</name>
    </ligand>
</feature>
<dbReference type="RefSeq" id="WP_126766646.1">
    <property type="nucleotide sequence ID" value="NZ_PIPJ01000003.1"/>
</dbReference>
<evidence type="ECO:0000256" key="4">
    <source>
        <dbReference type="ARBA" id="ARBA00022556"/>
    </source>
</evidence>
<dbReference type="InterPro" id="IPR029052">
    <property type="entry name" value="Metallo-depent_PP-like"/>
</dbReference>
<dbReference type="GO" id="GO:0005737">
    <property type="term" value="C:cytoplasm"/>
    <property type="evidence" value="ECO:0007669"/>
    <property type="project" value="InterPro"/>
</dbReference>
<feature type="binding site" evidence="10">
    <location>
        <position position="164"/>
    </location>
    <ligand>
        <name>substrate</name>
    </ligand>
</feature>
<feature type="binding site" evidence="10">
    <location>
        <position position="114"/>
    </location>
    <ligand>
        <name>Mn(2+)</name>
        <dbReference type="ChEBI" id="CHEBI:29035"/>
        <label>2</label>
    </ligand>
</feature>
<dbReference type="OrthoDB" id="9783283at2"/>
<feature type="binding site" evidence="10">
    <location>
        <position position="160"/>
    </location>
    <ligand>
        <name>substrate</name>
    </ligand>
</feature>
<keyword evidence="6 10" id="KW-0378">Hydrolase</keyword>
<dbReference type="SUPFAM" id="SSF56300">
    <property type="entry name" value="Metallo-dependent phosphatases"/>
    <property type="match status" value="1"/>
</dbReference>
<dbReference type="NCBIfam" id="TIGR01854">
    <property type="entry name" value="lipid_A_lpxH"/>
    <property type="match status" value="1"/>
</dbReference>
<evidence type="ECO:0000256" key="9">
    <source>
        <dbReference type="ARBA" id="ARBA00023211"/>
    </source>
</evidence>
<accession>A0A432VWR6</accession>
<name>A0A432VWR6_9GAMM</name>
<feature type="binding site" evidence="10">
    <location>
        <position position="122"/>
    </location>
    <ligand>
        <name>substrate</name>
    </ligand>
</feature>
<keyword evidence="4 10" id="KW-0441">Lipid A biosynthesis</keyword>
<feature type="binding site" evidence="10">
    <location>
        <position position="197"/>
    </location>
    <ligand>
        <name>Mn(2+)</name>
        <dbReference type="ChEBI" id="CHEBI:29035"/>
        <label>2</label>
    </ligand>
</feature>
<feature type="binding site" evidence="10">
    <location>
        <position position="41"/>
    </location>
    <ligand>
        <name>Mn(2+)</name>
        <dbReference type="ChEBI" id="CHEBI:29035"/>
        <label>2</label>
    </ligand>
</feature>
<feature type="binding site" evidence="10">
    <location>
        <position position="10"/>
    </location>
    <ligand>
        <name>Mn(2+)</name>
        <dbReference type="ChEBI" id="CHEBI:29035"/>
        <label>1</label>
    </ligand>
</feature>
<feature type="binding site" evidence="10">
    <location>
        <position position="8"/>
    </location>
    <ligand>
        <name>Mn(2+)</name>
        <dbReference type="ChEBI" id="CHEBI:29035"/>
        <label>1</label>
    </ligand>
</feature>
<evidence type="ECO:0000259" key="11">
    <source>
        <dbReference type="Pfam" id="PF00149"/>
    </source>
</evidence>
<feature type="binding site" evidence="10">
    <location>
        <position position="79"/>
    </location>
    <ligand>
        <name>Mn(2+)</name>
        <dbReference type="ChEBI" id="CHEBI:29035"/>
        <label>2</label>
    </ligand>
</feature>
<dbReference type="Pfam" id="PF00149">
    <property type="entry name" value="Metallophos"/>
    <property type="match status" value="1"/>
</dbReference>
<dbReference type="PANTHER" id="PTHR34990:SF1">
    <property type="entry name" value="UDP-2,3-DIACYLGLUCOSAMINE HYDROLASE"/>
    <property type="match status" value="1"/>
</dbReference>
<feature type="domain" description="Calcineurin-like phosphoesterase" evidence="11">
    <location>
        <begin position="2"/>
        <end position="201"/>
    </location>
</feature>
<organism evidence="12 13">
    <name type="scientific">Aliidiomarina iranensis</name>
    <dbReference type="NCBI Taxonomy" id="1434071"/>
    <lineage>
        <taxon>Bacteria</taxon>
        <taxon>Pseudomonadati</taxon>
        <taxon>Pseudomonadota</taxon>
        <taxon>Gammaproteobacteria</taxon>
        <taxon>Alteromonadales</taxon>
        <taxon>Idiomarinaceae</taxon>
        <taxon>Aliidiomarina</taxon>
    </lineage>
</organism>
<comment type="caution">
    <text evidence="10">Lacks conserved residue(s) required for the propagation of feature annotation.</text>
</comment>
<comment type="function">
    <text evidence="10">Hydrolyzes the pyrophosphate bond of UDP-2,3-diacylglucosamine to yield 2,3-diacylglucosamine 1-phosphate (lipid X) and UMP by catalyzing the attack of water at the alpha-P atom. Involved in the biosynthesis of lipid A, a phosphorylated glycolipid that anchors the lipopolysaccharide to the outer membrane of the cell.</text>
</comment>
<dbReference type="Proteomes" id="UP000288395">
    <property type="component" value="Unassembled WGS sequence"/>
</dbReference>
<evidence type="ECO:0000256" key="1">
    <source>
        <dbReference type="ARBA" id="ARBA00022475"/>
    </source>
</evidence>
<feature type="binding site" evidence="10">
    <location>
        <position position="199"/>
    </location>
    <ligand>
        <name>Mn(2+)</name>
        <dbReference type="ChEBI" id="CHEBI:29035"/>
        <label>1</label>
    </ligand>
</feature>
<evidence type="ECO:0000256" key="10">
    <source>
        <dbReference type="HAMAP-Rule" id="MF_00575"/>
    </source>
</evidence>
<dbReference type="InterPro" id="IPR043461">
    <property type="entry name" value="LpxH-like"/>
</dbReference>
<dbReference type="InterPro" id="IPR004843">
    <property type="entry name" value="Calcineurin-like_PHP"/>
</dbReference>
<dbReference type="InterPro" id="IPR010138">
    <property type="entry name" value="UDP-diacylglucosamine_Hdrlase"/>
</dbReference>
<dbReference type="CDD" id="cd07398">
    <property type="entry name" value="MPP_YbbF-LpxH"/>
    <property type="match status" value="1"/>
</dbReference>
<dbReference type="NCBIfam" id="NF003743">
    <property type="entry name" value="PRK05340.1"/>
    <property type="match status" value="1"/>
</dbReference>
<keyword evidence="13" id="KW-1185">Reference proteome</keyword>
<dbReference type="GO" id="GO:0009245">
    <property type="term" value="P:lipid A biosynthetic process"/>
    <property type="evidence" value="ECO:0007669"/>
    <property type="project" value="UniProtKB-UniRule"/>
</dbReference>
<reference evidence="13" key="1">
    <citation type="journal article" date="2018" name="Front. Microbiol.">
        <title>Genome-Based Analysis Reveals the Taxonomy and Diversity of the Family Idiomarinaceae.</title>
        <authorList>
            <person name="Liu Y."/>
            <person name="Lai Q."/>
            <person name="Shao Z."/>
        </authorList>
    </citation>
    <scope>NUCLEOTIDE SEQUENCE [LARGE SCALE GENOMIC DNA]</scope>
    <source>
        <strain evidence="13">GBPy7</strain>
    </source>
</reference>
<dbReference type="PANTHER" id="PTHR34990">
    <property type="entry name" value="UDP-2,3-DIACYLGLUCOSAMINE HYDROLASE-RELATED"/>
    <property type="match status" value="1"/>
</dbReference>
<feature type="binding site" evidence="10">
    <location>
        <position position="197"/>
    </location>
    <ligand>
        <name>substrate</name>
    </ligand>
</feature>
<dbReference type="HAMAP" id="MF_00575">
    <property type="entry name" value="LpxH"/>
    <property type="match status" value="1"/>
</dbReference>
<keyword evidence="9 10" id="KW-0464">Manganese</keyword>
<keyword evidence="5 10" id="KW-0479">Metal-binding</keyword>
<keyword evidence="8 10" id="KW-0472">Membrane</keyword>
<dbReference type="GO" id="GO:0019897">
    <property type="term" value="C:extrinsic component of plasma membrane"/>
    <property type="evidence" value="ECO:0007669"/>
    <property type="project" value="UniProtKB-UniRule"/>
</dbReference>
<evidence type="ECO:0000313" key="12">
    <source>
        <dbReference type="EMBL" id="RUO21112.1"/>
    </source>
</evidence>
<evidence type="ECO:0000256" key="6">
    <source>
        <dbReference type="ARBA" id="ARBA00022801"/>
    </source>
</evidence>
<keyword evidence="1 10" id="KW-1003">Cell membrane</keyword>
<dbReference type="Gene3D" id="3.60.21.10">
    <property type="match status" value="1"/>
</dbReference>
<feature type="binding site" evidence="10">
    <location>
        <position position="41"/>
    </location>
    <ligand>
        <name>Mn(2+)</name>
        <dbReference type="ChEBI" id="CHEBI:29035"/>
        <label>1</label>
    </ligand>
</feature>
<protein>
    <recommendedName>
        <fullName evidence="10">UDP-2,3-diacylglucosamine hydrolase</fullName>
        <ecNumber evidence="10">3.6.1.54</ecNumber>
    </recommendedName>
    <alternativeName>
        <fullName evidence="10">UDP-2,3-diacylglucosamine diphosphatase</fullName>
    </alternativeName>
</protein>
<comment type="similarity">
    <text evidence="10">Belongs to the LpxH family.</text>
</comment>
<keyword evidence="2 10" id="KW-0444">Lipid biosynthesis</keyword>
<dbReference type="GO" id="GO:0008758">
    <property type="term" value="F:UDP-2,3-diacylglucosamine hydrolase activity"/>
    <property type="evidence" value="ECO:0007669"/>
    <property type="project" value="UniProtKB-UniRule"/>
</dbReference>
<comment type="subcellular location">
    <subcellularLocation>
        <location evidence="10">Cell inner membrane</location>
        <topology evidence="10">Peripheral membrane protein</topology>
        <orientation evidence="10">Cytoplasmic side</orientation>
    </subcellularLocation>
</comment>
<evidence type="ECO:0000256" key="8">
    <source>
        <dbReference type="ARBA" id="ARBA00023136"/>
    </source>
</evidence>
<evidence type="ECO:0000256" key="3">
    <source>
        <dbReference type="ARBA" id="ARBA00022519"/>
    </source>
</evidence>
<dbReference type="UniPathway" id="UPA00359">
    <property type="reaction ID" value="UER00480"/>
</dbReference>
<proteinExistence type="inferred from homology"/>
<comment type="catalytic activity">
    <reaction evidence="10">
        <text>UDP-2-N,3-O-bis[(3R)-3-hydroxytetradecanoyl]-alpha-D-glucosamine + H2O = 2-N,3-O-bis[(3R)-3-hydroxytetradecanoyl]-alpha-D-glucosaminyl 1-phosphate + UMP + 2 H(+)</text>
        <dbReference type="Rhea" id="RHEA:25213"/>
        <dbReference type="ChEBI" id="CHEBI:15377"/>
        <dbReference type="ChEBI" id="CHEBI:15378"/>
        <dbReference type="ChEBI" id="CHEBI:57865"/>
        <dbReference type="ChEBI" id="CHEBI:57957"/>
        <dbReference type="ChEBI" id="CHEBI:78847"/>
        <dbReference type="EC" id="3.6.1.54"/>
    </reaction>
</comment>
<comment type="caution">
    <text evidence="12">The sequence shown here is derived from an EMBL/GenBank/DDBJ whole genome shotgun (WGS) entry which is preliminary data.</text>
</comment>
<keyword evidence="3 10" id="KW-0997">Cell inner membrane</keyword>
<evidence type="ECO:0000256" key="7">
    <source>
        <dbReference type="ARBA" id="ARBA00023098"/>
    </source>
</evidence>
<sequence length="247" mass="28060">MTTRFISDLHLSAERPDITGLFIQFLRSEARESDAVYILGDLVEYWIGDDDDNSFHRQIQTELKALTDSGVPCYFIHGNRDFLIGEQFAEKTGVIILPEPSVIDLYGRRTVILHGDTLCTDDVGYQRFRKIIRHPWLLAVARNMPLAWRRWLAEKLRDTSAGNKVLSAEELAKYDAKDKAVGQVLAEASADLMIHGHTHQPNIHQHMVNNSLKTRIVLGDWYEQGSILEIDAEHFELKSQPLAAAPN</sequence>
<dbReference type="GO" id="GO:0030145">
    <property type="term" value="F:manganese ion binding"/>
    <property type="evidence" value="ECO:0007669"/>
    <property type="project" value="UniProtKB-UniRule"/>
</dbReference>
<dbReference type="EC" id="3.6.1.54" evidence="10"/>
<gene>
    <name evidence="10 12" type="primary">lpxH</name>
    <name evidence="12" type="ORF">CWE08_05835</name>
</gene>
<comment type="pathway">
    <text evidence="10">Glycolipid biosynthesis; lipid IV(A) biosynthesis; lipid IV(A) from (3R)-3-hydroxytetradecanoyl-[acyl-carrier-protein] and UDP-N-acetyl-alpha-D-glucosamine: step 4/6.</text>
</comment>
<dbReference type="EMBL" id="PIPJ01000003">
    <property type="protein sequence ID" value="RUO21112.1"/>
    <property type="molecule type" value="Genomic_DNA"/>
</dbReference>